<proteinExistence type="predicted"/>
<gene>
    <name evidence="1" type="ORF">UFOVP319_2</name>
</gene>
<evidence type="ECO:0000313" key="1">
    <source>
        <dbReference type="EMBL" id="CAB4137064.1"/>
    </source>
</evidence>
<dbReference type="EMBL" id="LR796336">
    <property type="protein sequence ID" value="CAB4137064.1"/>
    <property type="molecule type" value="Genomic_DNA"/>
</dbReference>
<accession>A0A6J5LR72</accession>
<protein>
    <submittedName>
        <fullName evidence="1">Uncharacterized protein</fullName>
    </submittedName>
</protein>
<reference evidence="1" key="1">
    <citation type="submission" date="2020-04" db="EMBL/GenBank/DDBJ databases">
        <authorList>
            <person name="Chiriac C."/>
            <person name="Salcher M."/>
            <person name="Ghai R."/>
            <person name="Kavagutti S V."/>
        </authorList>
    </citation>
    <scope>NUCLEOTIDE SEQUENCE</scope>
</reference>
<sequence>MSATIDTSSEPGSWAETLASPSCKIITQHRQQIGGVAVTMTFGRIVPKQKQERR</sequence>
<name>A0A6J5LR72_9CAUD</name>
<organism evidence="1">
    <name type="scientific">uncultured Caudovirales phage</name>
    <dbReference type="NCBI Taxonomy" id="2100421"/>
    <lineage>
        <taxon>Viruses</taxon>
        <taxon>Duplodnaviria</taxon>
        <taxon>Heunggongvirae</taxon>
        <taxon>Uroviricota</taxon>
        <taxon>Caudoviricetes</taxon>
        <taxon>Peduoviridae</taxon>
        <taxon>Maltschvirus</taxon>
        <taxon>Maltschvirus maltsch</taxon>
    </lineage>
</organism>